<dbReference type="EMBL" id="GL883099">
    <property type="protein sequence ID" value="EGG08742.1"/>
    <property type="molecule type" value="Genomic_DNA"/>
</dbReference>
<dbReference type="RefSeq" id="XP_007407716.1">
    <property type="nucleotide sequence ID" value="XM_007407654.1"/>
</dbReference>
<reference evidence="2" key="1">
    <citation type="journal article" date="2011" name="Proc. Natl. Acad. Sci. U.S.A.">
        <title>Obligate biotrophy features unraveled by the genomic analysis of rust fungi.</title>
        <authorList>
            <person name="Duplessis S."/>
            <person name="Cuomo C.A."/>
            <person name="Lin Y.-C."/>
            <person name="Aerts A."/>
            <person name="Tisserant E."/>
            <person name="Veneault-Fourrey C."/>
            <person name="Joly D.L."/>
            <person name="Hacquard S."/>
            <person name="Amselem J."/>
            <person name="Cantarel B.L."/>
            <person name="Chiu R."/>
            <person name="Coutinho P.M."/>
            <person name="Feau N."/>
            <person name="Field M."/>
            <person name="Frey P."/>
            <person name="Gelhaye E."/>
            <person name="Goldberg J."/>
            <person name="Grabherr M.G."/>
            <person name="Kodira C.D."/>
            <person name="Kohler A."/>
            <person name="Kuees U."/>
            <person name="Lindquist E.A."/>
            <person name="Lucas S.M."/>
            <person name="Mago R."/>
            <person name="Mauceli E."/>
            <person name="Morin E."/>
            <person name="Murat C."/>
            <person name="Pangilinan J.L."/>
            <person name="Park R."/>
            <person name="Pearson M."/>
            <person name="Quesneville H."/>
            <person name="Rouhier N."/>
            <person name="Sakthikumar S."/>
            <person name="Salamov A.A."/>
            <person name="Schmutz J."/>
            <person name="Selles B."/>
            <person name="Shapiro H."/>
            <person name="Tanguay P."/>
            <person name="Tuskan G.A."/>
            <person name="Henrissat B."/>
            <person name="Van de Peer Y."/>
            <person name="Rouze P."/>
            <person name="Ellis J.G."/>
            <person name="Dodds P.N."/>
            <person name="Schein J.E."/>
            <person name="Zhong S."/>
            <person name="Hamelin R.C."/>
            <person name="Grigoriev I.V."/>
            <person name="Szabo L.J."/>
            <person name="Martin F."/>
        </authorList>
    </citation>
    <scope>NUCLEOTIDE SEQUENCE [LARGE SCALE GENOMIC DNA]</scope>
    <source>
        <strain evidence="2">98AG31 / pathotype 3-4-7</strain>
    </source>
</reference>
<dbReference type="VEuPathDB" id="FungiDB:MELLADRAFT_84258"/>
<gene>
    <name evidence="1" type="ORF">MELLADRAFT_84258</name>
</gene>
<proteinExistence type="predicted"/>
<evidence type="ECO:0000313" key="1">
    <source>
        <dbReference type="EMBL" id="EGG08742.1"/>
    </source>
</evidence>
<name>F4RF29_MELLP</name>
<dbReference type="eggNOG" id="ENOG502QUPU">
    <property type="taxonomic scope" value="Eukaryota"/>
</dbReference>
<accession>F4RF29</accession>
<keyword evidence="2" id="KW-1185">Reference proteome</keyword>
<dbReference type="Proteomes" id="UP000001072">
    <property type="component" value="Unassembled WGS sequence"/>
</dbReference>
<evidence type="ECO:0000313" key="2">
    <source>
        <dbReference type="Proteomes" id="UP000001072"/>
    </source>
</evidence>
<dbReference type="AlphaFoldDB" id="F4RF29"/>
<dbReference type="HOGENOM" id="CLU_669164_0_0_1"/>
<dbReference type="OrthoDB" id="2436145at2759"/>
<protein>
    <submittedName>
        <fullName evidence="1">Uncharacterized protein</fullName>
    </submittedName>
</protein>
<dbReference type="KEGG" id="mlr:MELLADRAFT_84258"/>
<dbReference type="GeneID" id="18933419"/>
<dbReference type="InParanoid" id="F4RF29"/>
<organism evidence="2">
    <name type="scientific">Melampsora larici-populina (strain 98AG31 / pathotype 3-4-7)</name>
    <name type="common">Poplar leaf rust fungus</name>
    <dbReference type="NCBI Taxonomy" id="747676"/>
    <lineage>
        <taxon>Eukaryota</taxon>
        <taxon>Fungi</taxon>
        <taxon>Dikarya</taxon>
        <taxon>Basidiomycota</taxon>
        <taxon>Pucciniomycotina</taxon>
        <taxon>Pucciniomycetes</taxon>
        <taxon>Pucciniales</taxon>
        <taxon>Melampsoraceae</taxon>
        <taxon>Melampsora</taxon>
    </lineage>
</organism>
<sequence>MNLEDGLHSSNFEHVAAILEQLNYTGPVAAATDETVCVKSLRHYNGFIVGAQGGDISFVDGNNIEKIVKSTVSSGNLCSKIQAYTIQVPLPNMSTFIVAVIASRSKENASDVAAQHHTFFCECQSAGINVLSLGSDGAPTELAAQEQIIESTTQYLTYSNNNLDVFVKVPLLGENLMPVVLVQDPKHARKTAANQLLSRARVLAFGRYYVDIQQLATILQDANSPIYKRDVFDCDRQDNGRAYSNGISPQSFKIFSTMALRLIGLIISHCQFYSSIPLMPWKHGTEPLEHAFGWMRVISPNFTVLDARQMIPKIHAVVKSLASGMVNFEGSEHIHAGYKHAFANEKAPTHTNHLCHFPNDEEITFKLNAAKTYATSLAAFVGMHDSPVVDDSELHSNLTSCDDVFVCLNQGTT</sequence>